<feature type="transmembrane region" description="Helical" evidence="4">
    <location>
        <begin position="393"/>
        <end position="413"/>
    </location>
</feature>
<dbReference type="Pfam" id="PF07690">
    <property type="entry name" value="MFS_1"/>
    <property type="match status" value="1"/>
</dbReference>
<keyword evidence="7" id="KW-1185">Reference proteome</keyword>
<reference evidence="6 7" key="1">
    <citation type="submission" date="2020-03" db="EMBL/GenBank/DDBJ databases">
        <title>Spirochaetal bacteria isolated from arthropods constitute a novel genus Entomospira genus novum within the order Spirochaetales.</title>
        <authorList>
            <person name="Grana-Miraglia L."/>
            <person name="Sikutova S."/>
            <person name="Fingerle V."/>
            <person name="Sing A."/>
            <person name="Castillo-Ramirez S."/>
            <person name="Margos G."/>
            <person name="Rudolf I."/>
        </authorList>
    </citation>
    <scope>NUCLEOTIDE SEQUENCE [LARGE SCALE GENOMIC DNA]</scope>
    <source>
        <strain evidence="6 7">BR193</strain>
    </source>
</reference>
<feature type="domain" description="Major facilitator superfamily (MFS) profile" evidence="5">
    <location>
        <begin position="1"/>
        <end position="420"/>
    </location>
</feature>
<dbReference type="InterPro" id="IPR011701">
    <property type="entry name" value="MFS"/>
</dbReference>
<feature type="transmembrane region" description="Helical" evidence="4">
    <location>
        <begin position="49"/>
        <end position="67"/>
    </location>
</feature>
<feature type="transmembrane region" description="Helical" evidence="4">
    <location>
        <begin position="74"/>
        <end position="92"/>
    </location>
</feature>
<proteinExistence type="predicted"/>
<evidence type="ECO:0000313" key="7">
    <source>
        <dbReference type="Proteomes" id="UP000711995"/>
    </source>
</evidence>
<evidence type="ECO:0000256" key="4">
    <source>
        <dbReference type="SAM" id="Phobius"/>
    </source>
</evidence>
<feature type="transmembrane region" description="Helical" evidence="4">
    <location>
        <begin position="297"/>
        <end position="319"/>
    </location>
</feature>
<dbReference type="Proteomes" id="UP000711995">
    <property type="component" value="Unassembled WGS sequence"/>
</dbReference>
<keyword evidence="1 4" id="KW-0812">Transmembrane</keyword>
<evidence type="ECO:0000256" key="3">
    <source>
        <dbReference type="ARBA" id="ARBA00023136"/>
    </source>
</evidence>
<evidence type="ECO:0000256" key="1">
    <source>
        <dbReference type="ARBA" id="ARBA00022692"/>
    </source>
</evidence>
<dbReference type="SUPFAM" id="SSF103473">
    <property type="entry name" value="MFS general substrate transporter"/>
    <property type="match status" value="1"/>
</dbReference>
<sequence>MDKKYGRYTQLLLLALSAGAIFRLVYLRASFQEGMQQAWSISVVQLNQLYVLLGIATIGYLPSGWIADRFSTKNVVITALALTAILSLMLAFNPSFIGLKWIYSGLGITSVVLFWSSHMRIVRMLGGNKEDGKIFGLLDGWRGLSEALFASIATVLFQWRMSQHEQRTGTDGISSGMQIVFIFFAVLLLILSIINIFLLAPDRTQKIRKRKSITSTKNRSYDRSVKDMVLIKQVILISAIIFSGYTLFFTGFAFSSLLTTTFNIPLITAAYVLSGLLWMRPIGAITGGFLADKYPKYIILGISMILSMAGIILLLYLPLPNIIRFMIMIFVSFMNAMIRGVYWSLLHYIHVPEQELGRMIGIISFIGYLPDVILPLLSVHIYRLLPEIEATRLYLQISLFIGGIGLMILFYFYSYVKRVQHTYAEKNP</sequence>
<dbReference type="GO" id="GO:0022857">
    <property type="term" value="F:transmembrane transporter activity"/>
    <property type="evidence" value="ECO:0007669"/>
    <property type="project" value="InterPro"/>
</dbReference>
<gene>
    <name evidence="6" type="ORF">HCT14_03980</name>
</gene>
<dbReference type="InterPro" id="IPR020846">
    <property type="entry name" value="MFS_dom"/>
</dbReference>
<keyword evidence="3 4" id="KW-0472">Membrane</keyword>
<feature type="transmembrane region" description="Helical" evidence="4">
    <location>
        <begin position="98"/>
        <end position="116"/>
    </location>
</feature>
<dbReference type="PROSITE" id="PS50850">
    <property type="entry name" value="MFS"/>
    <property type="match status" value="1"/>
</dbReference>
<name>A0A968G9U4_9SPIO</name>
<feature type="transmembrane region" description="Helical" evidence="4">
    <location>
        <begin position="360"/>
        <end position="381"/>
    </location>
</feature>
<feature type="transmembrane region" description="Helical" evidence="4">
    <location>
        <begin position="229"/>
        <end position="254"/>
    </location>
</feature>
<feature type="transmembrane region" description="Helical" evidence="4">
    <location>
        <begin position="266"/>
        <end position="290"/>
    </location>
</feature>
<dbReference type="RefSeq" id="WP_167700258.1">
    <property type="nucleotide sequence ID" value="NZ_CP118174.1"/>
</dbReference>
<dbReference type="Gene3D" id="1.20.1250.20">
    <property type="entry name" value="MFS general substrate transporter like domains"/>
    <property type="match status" value="1"/>
</dbReference>
<evidence type="ECO:0000313" key="6">
    <source>
        <dbReference type="EMBL" id="NIZ40671.1"/>
    </source>
</evidence>
<comment type="caution">
    <text evidence="6">The sequence shown here is derived from an EMBL/GenBank/DDBJ whole genome shotgun (WGS) entry which is preliminary data.</text>
</comment>
<dbReference type="EMBL" id="JAATLJ010000001">
    <property type="protein sequence ID" value="NIZ40671.1"/>
    <property type="molecule type" value="Genomic_DNA"/>
</dbReference>
<feature type="transmembrane region" description="Helical" evidence="4">
    <location>
        <begin position="179"/>
        <end position="200"/>
    </location>
</feature>
<dbReference type="CDD" id="cd06174">
    <property type="entry name" value="MFS"/>
    <property type="match status" value="1"/>
</dbReference>
<organism evidence="6 7">
    <name type="scientific">Entomospira entomophila</name>
    <dbReference type="NCBI Taxonomy" id="2719988"/>
    <lineage>
        <taxon>Bacteria</taxon>
        <taxon>Pseudomonadati</taxon>
        <taxon>Spirochaetota</taxon>
        <taxon>Spirochaetia</taxon>
        <taxon>Spirochaetales</taxon>
        <taxon>Spirochaetaceae</taxon>
        <taxon>Entomospira</taxon>
    </lineage>
</organism>
<dbReference type="InterPro" id="IPR036259">
    <property type="entry name" value="MFS_trans_sf"/>
</dbReference>
<accession>A0A968G9U4</accession>
<keyword evidence="2 4" id="KW-1133">Transmembrane helix</keyword>
<feature type="transmembrane region" description="Helical" evidence="4">
    <location>
        <begin position="325"/>
        <end position="348"/>
    </location>
</feature>
<dbReference type="AlphaFoldDB" id="A0A968G9U4"/>
<feature type="transmembrane region" description="Helical" evidence="4">
    <location>
        <begin position="12"/>
        <end position="29"/>
    </location>
</feature>
<evidence type="ECO:0000256" key="2">
    <source>
        <dbReference type="ARBA" id="ARBA00022989"/>
    </source>
</evidence>
<protein>
    <submittedName>
        <fullName evidence="6">MFS transporter</fullName>
    </submittedName>
</protein>
<evidence type="ECO:0000259" key="5">
    <source>
        <dbReference type="PROSITE" id="PS50850"/>
    </source>
</evidence>
<feature type="transmembrane region" description="Helical" evidence="4">
    <location>
        <begin position="137"/>
        <end position="159"/>
    </location>
</feature>